<sequence length="204" mass="22565">MTVKGGHVSEPRFLSKSAFAGRIGRSPSYITWLKKNDRLVLSPDGTSVDVQATEAKIKETADPSKAAVAARHTENRVERDVRSHLQPSADTPAVLPVVQVPGKGRDFQAARAHREYYLAQLAEAEFHKVQGQLVERQRVEDAAFAAARGLRDQMFGLAPQLAAELAGMTDPWDVEKHLTDTFRRVFTDAAKMNDEDLERAMTPS</sequence>
<reference evidence="1 2" key="1">
    <citation type="submission" date="2018-06" db="EMBL/GenBank/DDBJ databases">
        <title>The genome of Pseudomonas putida NX-1, a lignin degrader.</title>
        <authorList>
            <person name="Xu Z."/>
        </authorList>
    </citation>
    <scope>NUCLEOTIDE SEQUENCE [LARGE SCALE GENOMIC DNA]</scope>
    <source>
        <strain evidence="1 2">NX-1</strain>
    </source>
</reference>
<accession>A0AAD0L8U2</accession>
<protein>
    <submittedName>
        <fullName evidence="1">Terminase small subunit</fullName>
    </submittedName>
</protein>
<organism evidence="1 2">
    <name type="scientific">Pseudomonas putida</name>
    <name type="common">Arthrobacter siderocapsulatus</name>
    <dbReference type="NCBI Taxonomy" id="303"/>
    <lineage>
        <taxon>Bacteria</taxon>
        <taxon>Pseudomonadati</taxon>
        <taxon>Pseudomonadota</taxon>
        <taxon>Gammaproteobacteria</taxon>
        <taxon>Pseudomonadales</taxon>
        <taxon>Pseudomonadaceae</taxon>
        <taxon>Pseudomonas</taxon>
    </lineage>
</organism>
<gene>
    <name evidence="1" type="ORF">C1S65_18040</name>
</gene>
<proteinExistence type="predicted"/>
<dbReference type="EMBL" id="CP030750">
    <property type="protein sequence ID" value="AXA25919.1"/>
    <property type="molecule type" value="Genomic_DNA"/>
</dbReference>
<name>A0AAD0L8U2_PSEPU</name>
<evidence type="ECO:0000313" key="1">
    <source>
        <dbReference type="EMBL" id="AXA25919.1"/>
    </source>
</evidence>
<dbReference type="AlphaFoldDB" id="A0AAD0L8U2"/>
<evidence type="ECO:0000313" key="2">
    <source>
        <dbReference type="Proteomes" id="UP000251617"/>
    </source>
</evidence>
<dbReference type="Proteomes" id="UP000251617">
    <property type="component" value="Chromosome"/>
</dbReference>